<accession>F7VAB9</accession>
<gene>
    <name evidence="1" type="ORF">ATPR_0318</name>
</gene>
<organism evidence="1 2">
    <name type="scientific">Acetobacter tropicalis NBRC 101654</name>
    <dbReference type="NCBI Taxonomy" id="749388"/>
    <lineage>
        <taxon>Bacteria</taxon>
        <taxon>Pseudomonadati</taxon>
        <taxon>Pseudomonadota</taxon>
        <taxon>Alphaproteobacteria</taxon>
        <taxon>Acetobacterales</taxon>
        <taxon>Acetobacteraceae</taxon>
        <taxon>Acetobacter</taxon>
    </lineage>
</organism>
<evidence type="ECO:0000313" key="2">
    <source>
        <dbReference type="Proteomes" id="UP000004319"/>
    </source>
</evidence>
<protein>
    <submittedName>
        <fullName evidence="1">Uncharacterized protein</fullName>
    </submittedName>
</protein>
<dbReference type="EMBL" id="BABS01000005">
    <property type="protein sequence ID" value="GAA07314.1"/>
    <property type="molecule type" value="Genomic_DNA"/>
</dbReference>
<proteinExistence type="predicted"/>
<dbReference type="AlphaFoldDB" id="F7VAB9"/>
<reference evidence="1 2" key="1">
    <citation type="journal article" date="2011" name="Biochem. Biophys. Res. Commun.">
        <title>Increased number of Arginine-based salt bridges contributes to the thermotolerance of thermotolerant acetic acid bacteria, Acetobacter tropicalis SKU1100.</title>
        <authorList>
            <person name="Matsutani M."/>
            <person name="Hirakawa H."/>
            <person name="Nishikura M."/>
            <person name="Soemphol W."/>
            <person name="Ali I.A.I."/>
            <person name="Yakushi T."/>
            <person name="Matsushita K."/>
        </authorList>
    </citation>
    <scope>NUCLEOTIDE SEQUENCE [LARGE SCALE GENOMIC DNA]</scope>
    <source>
        <strain evidence="1 2">NBRC 101654</strain>
    </source>
</reference>
<comment type="caution">
    <text evidence="1">The sequence shown here is derived from an EMBL/GenBank/DDBJ whole genome shotgun (WGS) entry which is preliminary data.</text>
</comment>
<name>F7VAB9_9PROT</name>
<evidence type="ECO:0000313" key="1">
    <source>
        <dbReference type="EMBL" id="GAA07314.1"/>
    </source>
</evidence>
<dbReference type="Proteomes" id="UP000004319">
    <property type="component" value="Unassembled WGS sequence"/>
</dbReference>
<sequence length="41" mass="4430">MLTSLAFFSSGSFPLHSATCRAVTLSAPPYQPTLRPLRHAV</sequence>